<dbReference type="InterPro" id="IPR021297">
    <property type="entry name" value="YlqD"/>
</dbReference>
<dbReference type="Proteomes" id="UP000050398">
    <property type="component" value="Unassembled WGS sequence"/>
</dbReference>
<protein>
    <recommendedName>
        <fullName evidence="3">YlqD protein</fullName>
    </recommendedName>
</protein>
<name>A0A0P6W823_9BACI</name>
<dbReference type="AlphaFoldDB" id="A0A0P6W823"/>
<organism evidence="1 2">
    <name type="scientific">Rossellomorea vietnamensis</name>
    <dbReference type="NCBI Taxonomy" id="218284"/>
    <lineage>
        <taxon>Bacteria</taxon>
        <taxon>Bacillati</taxon>
        <taxon>Bacillota</taxon>
        <taxon>Bacilli</taxon>
        <taxon>Bacillales</taxon>
        <taxon>Bacillaceae</taxon>
        <taxon>Rossellomorea</taxon>
    </lineage>
</organism>
<accession>A0A0P6W823</accession>
<reference evidence="1 2" key="1">
    <citation type="submission" date="2015-08" db="EMBL/GenBank/DDBJ databases">
        <title>Draft Genome Sequence of Bacillus vietnamensis UCD-SED5.</title>
        <authorList>
            <person name="Lee R.D."/>
            <person name="Jospin G."/>
            <person name="Lang J.M."/>
            <person name="Coil D.A."/>
            <person name="Eisen J.A."/>
        </authorList>
    </citation>
    <scope>NUCLEOTIDE SEQUENCE [LARGE SCALE GENOMIC DNA]</scope>
    <source>
        <strain evidence="1 2">UCD-SED5</strain>
    </source>
</reference>
<gene>
    <name evidence="1" type="ORF">AM506_00525</name>
</gene>
<dbReference type="PATRIC" id="fig|218284.4.peg.108"/>
<evidence type="ECO:0008006" key="3">
    <source>
        <dbReference type="Google" id="ProtNLM"/>
    </source>
</evidence>
<comment type="caution">
    <text evidence="1">The sequence shown here is derived from an EMBL/GenBank/DDBJ whole genome shotgun (WGS) entry which is preliminary data.</text>
</comment>
<sequence>MNVIHTITIKQVLTEKSKAQLMKRYENQTFQLKKESDQLQFEMKKIERGKKYPTHKLNQHFERELNERAEKIKLLEFQMEQLNILPIGSELKEKEVQGMMDIQVGDNWEEETLSKTIVIEDGIVKEIR</sequence>
<dbReference type="Pfam" id="PF11068">
    <property type="entry name" value="YlqD"/>
    <property type="match status" value="1"/>
</dbReference>
<proteinExistence type="predicted"/>
<dbReference type="eggNOG" id="ENOG5032CV6">
    <property type="taxonomic scope" value="Bacteria"/>
</dbReference>
<dbReference type="Gene3D" id="6.10.140.1110">
    <property type="match status" value="1"/>
</dbReference>
<dbReference type="RefSeq" id="WP_060669777.1">
    <property type="nucleotide sequence ID" value="NZ_LIXZ01000001.1"/>
</dbReference>
<dbReference type="OrthoDB" id="2375961at2"/>
<evidence type="ECO:0000313" key="1">
    <source>
        <dbReference type="EMBL" id="KPL61155.1"/>
    </source>
</evidence>
<dbReference type="EMBL" id="LIXZ01000001">
    <property type="protein sequence ID" value="KPL61155.1"/>
    <property type="molecule type" value="Genomic_DNA"/>
</dbReference>
<evidence type="ECO:0000313" key="2">
    <source>
        <dbReference type="Proteomes" id="UP000050398"/>
    </source>
</evidence>